<dbReference type="EC" id="2.5.1.9" evidence="5 10"/>
<evidence type="ECO:0000256" key="11">
    <source>
        <dbReference type="PROSITE-ProRule" id="PRU00524"/>
    </source>
</evidence>
<dbReference type="AlphaFoldDB" id="A0A7L9WLF7"/>
<reference evidence="13 14" key="1">
    <citation type="submission" date="2019-10" db="EMBL/GenBank/DDBJ databases">
        <title>Pseudopuniceibacterium sp. HQ09 islated from Antarctica.</title>
        <authorList>
            <person name="Liao L."/>
            <person name="Su S."/>
            <person name="Chen B."/>
            <person name="Yu Y."/>
        </authorList>
    </citation>
    <scope>NUCLEOTIDE SEQUENCE [LARGE SCALE GENOMIC DNA]</scope>
    <source>
        <strain evidence="13 14">HQ09</strain>
    </source>
</reference>
<dbReference type="NCBIfam" id="NF009566">
    <property type="entry name" value="PRK13020.1"/>
    <property type="match status" value="1"/>
</dbReference>
<keyword evidence="8 13" id="KW-0808">Transferase</keyword>
<organism evidence="13 14">
    <name type="scientific">Pseudooceanicola spongiae</name>
    <dbReference type="NCBI Taxonomy" id="2613965"/>
    <lineage>
        <taxon>Bacteria</taxon>
        <taxon>Pseudomonadati</taxon>
        <taxon>Pseudomonadota</taxon>
        <taxon>Alphaproteobacteria</taxon>
        <taxon>Rhodobacterales</taxon>
        <taxon>Paracoccaceae</taxon>
        <taxon>Pseudooceanicola</taxon>
    </lineage>
</organism>
<evidence type="ECO:0000256" key="5">
    <source>
        <dbReference type="ARBA" id="ARBA00012827"/>
    </source>
</evidence>
<feature type="repeat" description="Lumazine-binding" evidence="11">
    <location>
        <begin position="96"/>
        <end position="192"/>
    </location>
</feature>
<dbReference type="Proteomes" id="UP000594118">
    <property type="component" value="Chromosome"/>
</dbReference>
<dbReference type="Gene3D" id="2.40.30.20">
    <property type="match status" value="2"/>
</dbReference>
<dbReference type="GO" id="GO:0004746">
    <property type="term" value="F:riboflavin synthase activity"/>
    <property type="evidence" value="ECO:0007669"/>
    <property type="project" value="UniProtKB-UniRule"/>
</dbReference>
<feature type="domain" description="Lumazine-binding" evidence="12">
    <location>
        <begin position="1"/>
        <end position="95"/>
    </location>
</feature>
<dbReference type="CDD" id="cd00402">
    <property type="entry name" value="Riboflavin_synthase_like"/>
    <property type="match status" value="1"/>
</dbReference>
<accession>A0A7L9WLF7</accession>
<dbReference type="PROSITE" id="PS51177">
    <property type="entry name" value="LUMAZINE_BIND"/>
    <property type="match status" value="2"/>
</dbReference>
<gene>
    <name evidence="13" type="ORF">F3W81_08110</name>
</gene>
<dbReference type="InterPro" id="IPR023366">
    <property type="entry name" value="ATP_synth_asu-like_sf"/>
</dbReference>
<dbReference type="EMBL" id="CP045201">
    <property type="protein sequence ID" value="QOL80782.1"/>
    <property type="molecule type" value="Genomic_DNA"/>
</dbReference>
<feature type="domain" description="Lumazine-binding" evidence="12">
    <location>
        <begin position="96"/>
        <end position="192"/>
    </location>
</feature>
<dbReference type="Pfam" id="PF00677">
    <property type="entry name" value="Lum_binding"/>
    <property type="match status" value="2"/>
</dbReference>
<proteinExistence type="predicted"/>
<comment type="function">
    <text evidence="2">Catalyzes the dismutation of two molecules of 6,7-dimethyl-8-ribityllumazine, resulting in the formation of riboflavin and 5-amino-6-(D-ribitylamino)uracil.</text>
</comment>
<evidence type="ECO:0000259" key="12">
    <source>
        <dbReference type="PROSITE" id="PS51177"/>
    </source>
</evidence>
<sequence length="196" mass="20824">MFTGIVTDIGTIRALEKRGDLKARIGCSYDMDGVDLGASIACNGVCLTVVEMGDDWFDVDISAETLSKSNLDAWTDGARVNLERPLKIGDELGGHIVSGHVDGVAELISLTDEGDSTRALFRAPQELAKFIAPKGSVALNGTSLTVNEVQGNIFGINMIPHTKAVTIWGDAAVGDLINLEVDTMARYVARLQEASS</sequence>
<evidence type="ECO:0000256" key="4">
    <source>
        <dbReference type="ARBA" id="ARBA00011233"/>
    </source>
</evidence>
<comment type="pathway">
    <text evidence="3">Cofactor biosynthesis; riboflavin biosynthesis; riboflavin from 2-hydroxy-3-oxobutyl phosphate and 5-amino-6-(D-ribitylamino)uracil: step 2/2.</text>
</comment>
<evidence type="ECO:0000256" key="9">
    <source>
        <dbReference type="ARBA" id="ARBA00022737"/>
    </source>
</evidence>
<evidence type="ECO:0000256" key="7">
    <source>
        <dbReference type="ARBA" id="ARBA00022619"/>
    </source>
</evidence>
<keyword evidence="9" id="KW-0677">Repeat</keyword>
<dbReference type="InterPro" id="IPR026017">
    <property type="entry name" value="Lumazine-bd_dom"/>
</dbReference>
<dbReference type="InterPro" id="IPR001783">
    <property type="entry name" value="Lumazine-bd"/>
</dbReference>
<dbReference type="InterPro" id="IPR017938">
    <property type="entry name" value="Riboflavin_synthase-like_b-brl"/>
</dbReference>
<evidence type="ECO:0000256" key="6">
    <source>
        <dbReference type="ARBA" id="ARBA00013950"/>
    </source>
</evidence>
<keyword evidence="7" id="KW-0686">Riboflavin biosynthesis</keyword>
<evidence type="ECO:0000313" key="13">
    <source>
        <dbReference type="EMBL" id="QOL80782.1"/>
    </source>
</evidence>
<protein>
    <recommendedName>
        <fullName evidence="6 10">Riboflavin synthase</fullName>
        <ecNumber evidence="5 10">2.5.1.9</ecNumber>
    </recommendedName>
</protein>
<dbReference type="NCBIfam" id="TIGR00187">
    <property type="entry name" value="ribE"/>
    <property type="match status" value="1"/>
</dbReference>
<evidence type="ECO:0000313" key="14">
    <source>
        <dbReference type="Proteomes" id="UP000594118"/>
    </source>
</evidence>
<dbReference type="RefSeq" id="WP_193083100.1">
    <property type="nucleotide sequence ID" value="NZ_CP045201.1"/>
</dbReference>
<dbReference type="KEGG" id="pshq:F3W81_08110"/>
<dbReference type="PIRSF" id="PIRSF000498">
    <property type="entry name" value="Riboflavin_syn_A"/>
    <property type="match status" value="1"/>
</dbReference>
<dbReference type="GO" id="GO:0009231">
    <property type="term" value="P:riboflavin biosynthetic process"/>
    <property type="evidence" value="ECO:0007669"/>
    <property type="project" value="UniProtKB-KW"/>
</dbReference>
<dbReference type="PANTHER" id="PTHR21098:SF12">
    <property type="entry name" value="RIBOFLAVIN SYNTHASE"/>
    <property type="match status" value="1"/>
</dbReference>
<evidence type="ECO:0000256" key="3">
    <source>
        <dbReference type="ARBA" id="ARBA00004887"/>
    </source>
</evidence>
<comment type="subunit">
    <text evidence="4">Homotrimer.</text>
</comment>
<dbReference type="FunFam" id="2.40.30.20:FF:000003">
    <property type="entry name" value="Riboflavin synthase, alpha subunit"/>
    <property type="match status" value="1"/>
</dbReference>
<evidence type="ECO:0000256" key="8">
    <source>
        <dbReference type="ARBA" id="ARBA00022679"/>
    </source>
</evidence>
<comment type="catalytic activity">
    <reaction evidence="1">
        <text>2 6,7-dimethyl-8-(1-D-ribityl)lumazine + H(+) = 5-amino-6-(D-ribitylamino)uracil + riboflavin</text>
        <dbReference type="Rhea" id="RHEA:20772"/>
        <dbReference type="ChEBI" id="CHEBI:15378"/>
        <dbReference type="ChEBI" id="CHEBI:15934"/>
        <dbReference type="ChEBI" id="CHEBI:57986"/>
        <dbReference type="ChEBI" id="CHEBI:58201"/>
        <dbReference type="EC" id="2.5.1.9"/>
    </reaction>
</comment>
<keyword evidence="14" id="KW-1185">Reference proteome</keyword>
<dbReference type="SUPFAM" id="SSF63380">
    <property type="entry name" value="Riboflavin synthase domain-like"/>
    <property type="match status" value="2"/>
</dbReference>
<name>A0A7L9WLF7_9RHOB</name>
<dbReference type="PANTHER" id="PTHR21098">
    <property type="entry name" value="RIBOFLAVIN SYNTHASE ALPHA CHAIN"/>
    <property type="match status" value="1"/>
</dbReference>
<dbReference type="FunFam" id="2.40.30.20:FF:000004">
    <property type="entry name" value="Riboflavin synthase, alpha subunit"/>
    <property type="match status" value="1"/>
</dbReference>
<dbReference type="NCBIfam" id="NF006767">
    <property type="entry name" value="PRK09289.1"/>
    <property type="match status" value="1"/>
</dbReference>
<evidence type="ECO:0000256" key="2">
    <source>
        <dbReference type="ARBA" id="ARBA00002803"/>
    </source>
</evidence>
<evidence type="ECO:0000256" key="1">
    <source>
        <dbReference type="ARBA" id="ARBA00000968"/>
    </source>
</evidence>
<evidence type="ECO:0000256" key="10">
    <source>
        <dbReference type="NCBIfam" id="TIGR00187"/>
    </source>
</evidence>
<feature type="repeat" description="Lumazine-binding" evidence="11">
    <location>
        <begin position="1"/>
        <end position="95"/>
    </location>
</feature>